<evidence type="ECO:0000313" key="20">
    <source>
        <dbReference type="EMBL" id="KAL3832602.1"/>
    </source>
</evidence>
<comment type="cofactor">
    <cofactor evidence="1">
        <name>a divalent metal cation</name>
        <dbReference type="ChEBI" id="CHEBI:60240"/>
    </cofactor>
</comment>
<dbReference type="GO" id="GO:0004519">
    <property type="term" value="F:endonuclease activity"/>
    <property type="evidence" value="ECO:0007669"/>
    <property type="project" value="UniProtKB-KW"/>
</dbReference>
<comment type="subcellular location">
    <subcellularLocation>
        <location evidence="2">Mitochondrion inner membrane</location>
    </subcellularLocation>
</comment>
<dbReference type="InterPro" id="IPR001604">
    <property type="entry name" value="Endo_G_ENPP1-like_dom"/>
</dbReference>
<evidence type="ECO:0000313" key="21">
    <source>
        <dbReference type="Proteomes" id="UP001634394"/>
    </source>
</evidence>
<dbReference type="Gene3D" id="3.40.570.10">
    <property type="entry name" value="Extracellular Endonuclease, subunit A"/>
    <property type="match status" value="1"/>
</dbReference>
<keyword evidence="5" id="KW-0540">Nuclease</keyword>
<dbReference type="GO" id="GO:0005743">
    <property type="term" value="C:mitochondrial inner membrane"/>
    <property type="evidence" value="ECO:0007669"/>
    <property type="project" value="UniProtKB-SubCell"/>
</dbReference>
<dbReference type="SMART" id="SM00477">
    <property type="entry name" value="NUC"/>
    <property type="match status" value="1"/>
</dbReference>
<dbReference type="Proteomes" id="UP001634394">
    <property type="component" value="Unassembled WGS sequence"/>
</dbReference>
<evidence type="ECO:0000256" key="7">
    <source>
        <dbReference type="ARBA" id="ARBA00022759"/>
    </source>
</evidence>
<keyword evidence="10" id="KW-0809">Transit peptide</keyword>
<keyword evidence="9" id="KW-0378">Hydrolase</keyword>
<evidence type="ECO:0000256" key="16">
    <source>
        <dbReference type="PIRSR" id="PIRSR640255-1"/>
    </source>
</evidence>
<keyword evidence="8" id="KW-0999">Mitochondrion inner membrane</keyword>
<dbReference type="GO" id="GO:0046872">
    <property type="term" value="F:metal ion binding"/>
    <property type="evidence" value="ECO:0007669"/>
    <property type="project" value="UniProtKB-KW"/>
</dbReference>
<evidence type="ECO:0000259" key="19">
    <source>
        <dbReference type="SMART" id="SM00892"/>
    </source>
</evidence>
<dbReference type="FunFam" id="3.40.570.10:FF:000003">
    <property type="entry name" value="Nuclease EXOG, mitochondrial"/>
    <property type="match status" value="1"/>
</dbReference>
<dbReference type="GO" id="GO:0016787">
    <property type="term" value="F:hydrolase activity"/>
    <property type="evidence" value="ECO:0007669"/>
    <property type="project" value="UniProtKB-KW"/>
</dbReference>
<dbReference type="PANTHER" id="PTHR13966:SF19">
    <property type="entry name" value="NUCLEASE EXOG, MITOCHONDRIAL"/>
    <property type="match status" value="1"/>
</dbReference>
<evidence type="ECO:0000256" key="14">
    <source>
        <dbReference type="ARBA" id="ARBA00074243"/>
    </source>
</evidence>
<dbReference type="SUPFAM" id="SSF54060">
    <property type="entry name" value="His-Me finger endonucleases"/>
    <property type="match status" value="1"/>
</dbReference>
<evidence type="ECO:0000259" key="18">
    <source>
        <dbReference type="SMART" id="SM00477"/>
    </source>
</evidence>
<keyword evidence="11" id="KW-0496">Mitochondrion</keyword>
<feature type="binding site" evidence="17">
    <location>
        <position position="159"/>
    </location>
    <ligand>
        <name>Mg(2+)</name>
        <dbReference type="ChEBI" id="CHEBI:18420"/>
        <note>catalytic</note>
    </ligand>
</feature>
<keyword evidence="6 17" id="KW-0479">Metal-binding</keyword>
<comment type="similarity">
    <text evidence="3">Belongs to the DNA/RNA non-specific endonuclease family.</text>
</comment>
<evidence type="ECO:0000256" key="8">
    <source>
        <dbReference type="ARBA" id="ARBA00022792"/>
    </source>
</evidence>
<dbReference type="EMBL" id="JBJQND010000019">
    <property type="protein sequence ID" value="KAL3832602.1"/>
    <property type="molecule type" value="Genomic_DNA"/>
</dbReference>
<dbReference type="AlphaFoldDB" id="A0ABD3T722"/>
<dbReference type="InterPro" id="IPR044925">
    <property type="entry name" value="His-Me_finger_sf"/>
</dbReference>
<evidence type="ECO:0000256" key="4">
    <source>
        <dbReference type="ARBA" id="ARBA00011738"/>
    </source>
</evidence>
<evidence type="ECO:0000256" key="5">
    <source>
        <dbReference type="ARBA" id="ARBA00022722"/>
    </source>
</evidence>
<dbReference type="InterPro" id="IPR020821">
    <property type="entry name" value="ENPP1-3/EXOG-like_nuc-like"/>
</dbReference>
<comment type="subunit">
    <text evidence="4">Homodimer.</text>
</comment>
<protein>
    <recommendedName>
        <fullName evidence="14">Nuclease EXOG, mitochondrial</fullName>
    </recommendedName>
    <alternativeName>
        <fullName evidence="15">Endonuclease G-like 1</fullName>
    </alternativeName>
</protein>
<evidence type="ECO:0000256" key="17">
    <source>
        <dbReference type="PIRSR" id="PIRSR640255-2"/>
    </source>
</evidence>
<evidence type="ECO:0000256" key="2">
    <source>
        <dbReference type="ARBA" id="ARBA00004273"/>
    </source>
</evidence>
<evidence type="ECO:0000256" key="6">
    <source>
        <dbReference type="ARBA" id="ARBA00022723"/>
    </source>
</evidence>
<reference evidence="20 21" key="1">
    <citation type="submission" date="2024-11" db="EMBL/GenBank/DDBJ databases">
        <title>Chromosome-level genome assembly of the freshwater bivalve Anodonta woodiana.</title>
        <authorList>
            <person name="Chen X."/>
        </authorList>
    </citation>
    <scope>NUCLEOTIDE SEQUENCE [LARGE SCALE GENOMIC DNA]</scope>
    <source>
        <strain evidence="20">MN2024</strain>
        <tissue evidence="20">Gills</tissue>
    </source>
</reference>
<dbReference type="InterPro" id="IPR044929">
    <property type="entry name" value="DNA/RNA_non-sp_Endonuclease_sf"/>
</dbReference>
<keyword evidence="21" id="KW-1185">Reference proteome</keyword>
<evidence type="ECO:0000256" key="12">
    <source>
        <dbReference type="ARBA" id="ARBA00023136"/>
    </source>
</evidence>
<dbReference type="CDD" id="cd00091">
    <property type="entry name" value="NUC"/>
    <property type="match status" value="1"/>
</dbReference>
<evidence type="ECO:0000256" key="1">
    <source>
        <dbReference type="ARBA" id="ARBA00001968"/>
    </source>
</evidence>
<dbReference type="Pfam" id="PF01223">
    <property type="entry name" value="Endonuclease_NS"/>
    <property type="match status" value="1"/>
</dbReference>
<evidence type="ECO:0000256" key="11">
    <source>
        <dbReference type="ARBA" id="ARBA00023128"/>
    </source>
</evidence>
<comment type="caution">
    <text evidence="20">The sequence shown here is derived from an EMBL/GenBank/DDBJ whole genome shotgun (WGS) entry which is preliminary data.</text>
</comment>
<name>A0ABD3T722_SINWO</name>
<proteinExistence type="inferred from homology"/>
<sequence>MFLRGFVSGTAASTVVFAVIYASVNRKEIYRESDNPSFEDINKLERGREILKYGFPNRGPELMYYTNHVLAYDRAKRTPVWVAEHITAETLKGYASRKYEKFLPDPRIPQMFSAQNSDYQKSGWSRGHMSPAGNHKHSQEAMKDSFFLSNIVPQNFENNAGFWNRLEMYCRDLTKDFQSVRIISGPLVMPYTEEGKKFIKYQIIGDNEVAVPTHLYKIILAERKSQPVAVGVFVIPNQPLDFSHHLSKYQITLHQLESRTGIKFVPNLDLSKTVNLCDIHSCLI</sequence>
<feature type="domain" description="ENPP1-3/EXOG-like endonuclease/phosphodiesterase" evidence="18">
    <location>
        <begin position="65"/>
        <end position="271"/>
    </location>
</feature>
<evidence type="ECO:0000256" key="15">
    <source>
        <dbReference type="ARBA" id="ARBA00081050"/>
    </source>
</evidence>
<keyword evidence="12" id="KW-0472">Membrane</keyword>
<comment type="function">
    <text evidence="13">Endo/exonuclease with nicking activity towards supercoiled DNA, a preference for single-stranded DNA and 5'-3' exonuclease activity.</text>
</comment>
<evidence type="ECO:0000256" key="13">
    <source>
        <dbReference type="ARBA" id="ARBA00053281"/>
    </source>
</evidence>
<evidence type="ECO:0000256" key="10">
    <source>
        <dbReference type="ARBA" id="ARBA00022946"/>
    </source>
</evidence>
<dbReference type="InterPro" id="IPR040255">
    <property type="entry name" value="Non-specific_endonuclease"/>
</dbReference>
<evidence type="ECO:0000256" key="9">
    <source>
        <dbReference type="ARBA" id="ARBA00022801"/>
    </source>
</evidence>
<organism evidence="20 21">
    <name type="scientific">Sinanodonta woodiana</name>
    <name type="common">Chinese pond mussel</name>
    <name type="synonym">Anodonta woodiana</name>
    <dbReference type="NCBI Taxonomy" id="1069815"/>
    <lineage>
        <taxon>Eukaryota</taxon>
        <taxon>Metazoa</taxon>
        <taxon>Spiralia</taxon>
        <taxon>Lophotrochozoa</taxon>
        <taxon>Mollusca</taxon>
        <taxon>Bivalvia</taxon>
        <taxon>Autobranchia</taxon>
        <taxon>Heteroconchia</taxon>
        <taxon>Palaeoheterodonta</taxon>
        <taxon>Unionida</taxon>
        <taxon>Unionoidea</taxon>
        <taxon>Unionidae</taxon>
        <taxon>Unioninae</taxon>
        <taxon>Sinanodonta</taxon>
    </lineage>
</organism>
<feature type="active site" description="Proton acceptor" evidence="16">
    <location>
        <position position="128"/>
    </location>
</feature>
<accession>A0ABD3T722</accession>
<feature type="domain" description="DNA/RNA non-specific endonuclease/pyrophosphatase/phosphodiesterase" evidence="19">
    <location>
        <begin position="64"/>
        <end position="271"/>
    </location>
</feature>
<gene>
    <name evidence="20" type="ORF">ACJMK2_024233</name>
</gene>
<evidence type="ECO:0000256" key="3">
    <source>
        <dbReference type="ARBA" id="ARBA00010052"/>
    </source>
</evidence>
<keyword evidence="7" id="KW-0255">Endonuclease</keyword>
<dbReference type="PANTHER" id="PTHR13966">
    <property type="entry name" value="ENDONUCLEASE RELATED"/>
    <property type="match status" value="1"/>
</dbReference>
<dbReference type="SMART" id="SM00892">
    <property type="entry name" value="Endonuclease_NS"/>
    <property type="match status" value="1"/>
</dbReference>